<reference evidence="2 3" key="1">
    <citation type="submission" date="2020-08" db="EMBL/GenBank/DDBJ databases">
        <title>A Genomic Blueprint of the Chicken Gut Microbiome.</title>
        <authorList>
            <person name="Gilroy R."/>
            <person name="Ravi A."/>
            <person name="Getino M."/>
            <person name="Pursley I."/>
            <person name="Horton D.L."/>
            <person name="Alikhan N.-F."/>
            <person name="Baker D."/>
            <person name="Gharbi K."/>
            <person name="Hall N."/>
            <person name="Watson M."/>
            <person name="Adriaenssens E.M."/>
            <person name="Foster-Nyarko E."/>
            <person name="Jarju S."/>
            <person name="Secka A."/>
            <person name="Antonio M."/>
            <person name="Oren A."/>
            <person name="Chaudhuri R."/>
            <person name="La Ragione R.M."/>
            <person name="Hildebrand F."/>
            <person name="Pallen M.J."/>
        </authorList>
    </citation>
    <scope>NUCLEOTIDE SEQUENCE [LARGE SCALE GENOMIC DNA]</scope>
    <source>
        <strain evidence="2 3">Sa2BUA9</strain>
    </source>
</reference>
<evidence type="ECO:0000259" key="1">
    <source>
        <dbReference type="Pfam" id="PF18352"/>
    </source>
</evidence>
<dbReference type="InterPro" id="IPR041599">
    <property type="entry name" value="Gp138_N"/>
</dbReference>
<feature type="domain" description="Phage protein Gp138 N-terminal" evidence="1">
    <location>
        <begin position="23"/>
        <end position="83"/>
    </location>
</feature>
<name>A0ABR8RAI4_9BACI</name>
<evidence type="ECO:0000313" key="3">
    <source>
        <dbReference type="Proteomes" id="UP000640786"/>
    </source>
</evidence>
<dbReference type="EMBL" id="JACSQO010000005">
    <property type="protein sequence ID" value="MBD7944705.1"/>
    <property type="molecule type" value="Genomic_DNA"/>
</dbReference>
<accession>A0ABR8RAI4</accession>
<dbReference type="RefSeq" id="WP_191697240.1">
    <property type="nucleotide sequence ID" value="NZ_JACSQO010000005.1"/>
</dbReference>
<dbReference type="Gene3D" id="2.40.50.230">
    <property type="entry name" value="Gp5 N-terminal domain"/>
    <property type="match status" value="1"/>
</dbReference>
<organism evidence="2 3">
    <name type="scientific">Psychrobacillus faecigallinarum</name>
    <dbReference type="NCBI Taxonomy" id="2762235"/>
    <lineage>
        <taxon>Bacteria</taxon>
        <taxon>Bacillati</taxon>
        <taxon>Bacillota</taxon>
        <taxon>Bacilli</taxon>
        <taxon>Bacillales</taxon>
        <taxon>Bacillaceae</taxon>
        <taxon>Psychrobacillus</taxon>
    </lineage>
</organism>
<proteinExistence type="predicted"/>
<comment type="caution">
    <text evidence="2">The sequence shown here is derived from an EMBL/GenBank/DDBJ whole genome shotgun (WGS) entry which is preliminary data.</text>
</comment>
<protein>
    <recommendedName>
        <fullName evidence="1">Phage protein Gp138 N-terminal domain-containing protein</fullName>
    </recommendedName>
</protein>
<evidence type="ECO:0000313" key="2">
    <source>
        <dbReference type="EMBL" id="MBD7944705.1"/>
    </source>
</evidence>
<dbReference type="Proteomes" id="UP000640786">
    <property type="component" value="Unassembled WGS sequence"/>
</dbReference>
<gene>
    <name evidence="2" type="ORF">H9650_11320</name>
</gene>
<dbReference type="InterPro" id="IPR037026">
    <property type="entry name" value="Vgr_OB-fold_dom_sf"/>
</dbReference>
<sequence length="155" mass="17138">MSNSSEFYSNFKNQILLSINTCMPCEVLSYNEGSRTAKIQPLFMVKEVNRSPEKLSVLEDVPVLFERVKINNGQEIKVTIPEGEHGGHSGGDGKHIHTKLKFEEEVENVPVLKSGDVVLVVFAQRSIDDAAEGKLVYPGASRLFDIHDAIIVGLL</sequence>
<keyword evidence="3" id="KW-1185">Reference proteome</keyword>
<dbReference type="Pfam" id="PF18352">
    <property type="entry name" value="Gp138_N"/>
    <property type="match status" value="1"/>
</dbReference>